<accession>A0A495BH19</accession>
<organism evidence="9 10">
    <name type="scientific">Vogesella indigofera</name>
    <name type="common">Pseudomonas indigofera</name>
    <dbReference type="NCBI Taxonomy" id="45465"/>
    <lineage>
        <taxon>Bacteria</taxon>
        <taxon>Pseudomonadati</taxon>
        <taxon>Pseudomonadota</taxon>
        <taxon>Betaproteobacteria</taxon>
        <taxon>Neisseriales</taxon>
        <taxon>Chromobacteriaceae</taxon>
        <taxon>Vogesella</taxon>
    </lineage>
</organism>
<comment type="similarity">
    <text evidence="1">Belongs to the glycerophosphoryl diester phosphodiesterase family.</text>
</comment>
<dbReference type="EC" id="3.1.4.46" evidence="2"/>
<dbReference type="PROSITE" id="PS51704">
    <property type="entry name" value="GP_PDE"/>
    <property type="match status" value="1"/>
</dbReference>
<name>A0A495BH19_VOGIN</name>
<evidence type="ECO:0000313" key="10">
    <source>
        <dbReference type="Proteomes" id="UP000279384"/>
    </source>
</evidence>
<evidence type="ECO:0000256" key="7">
    <source>
        <dbReference type="SAM" id="SignalP"/>
    </source>
</evidence>
<gene>
    <name evidence="9" type="ORF">C8E02_1462</name>
</gene>
<comment type="caution">
    <text evidence="9">The sequence shown here is derived from an EMBL/GenBank/DDBJ whole genome shotgun (WGS) entry which is preliminary data.</text>
</comment>
<dbReference type="CDD" id="cd08602">
    <property type="entry name" value="GDPD_ScGlpQ1_like"/>
    <property type="match status" value="1"/>
</dbReference>
<dbReference type="GO" id="GO:0042597">
    <property type="term" value="C:periplasmic space"/>
    <property type="evidence" value="ECO:0007669"/>
    <property type="project" value="TreeGrafter"/>
</dbReference>
<dbReference type="PANTHER" id="PTHR43620:SF7">
    <property type="entry name" value="GLYCEROPHOSPHODIESTER PHOSPHODIESTERASE GDPD5-RELATED"/>
    <property type="match status" value="1"/>
</dbReference>
<evidence type="ECO:0000256" key="3">
    <source>
        <dbReference type="ARBA" id="ARBA00022729"/>
    </source>
</evidence>
<reference evidence="9 10" key="1">
    <citation type="submission" date="2018-10" db="EMBL/GenBank/DDBJ databases">
        <title>Genomic Encyclopedia of Type Strains, Phase IV (KMG-IV): sequencing the most valuable type-strain genomes for metagenomic binning, comparative biology and taxonomic classification.</title>
        <authorList>
            <person name="Goeker M."/>
        </authorList>
    </citation>
    <scope>NUCLEOTIDE SEQUENCE [LARGE SCALE GENOMIC DNA]</scope>
    <source>
        <strain evidence="9 10">DSM 3303</strain>
    </source>
</reference>
<evidence type="ECO:0000256" key="1">
    <source>
        <dbReference type="ARBA" id="ARBA00007277"/>
    </source>
</evidence>
<sequence length="386" mass="42860">MKTMPLRLPLLAILLSGPVLAAGPSPFPTLDGKPPLVVAHRGASGYLPDHTLEGYAKAIELGADYIEPDLVSTKDGVLIARHEPNLKDTTDVARHPEFAARKRTLKVDGVEEEGWFASDFTLAEIKTLRAVQPRGDRSKAYDGQFLIPTFDEVLALRAQQSQALGRDIGIYPETKHPTWHQQLGLALEQPLVAALTKYRLNRKAAPVFIQSFEAANLKTLRKLTPNKLVYLLDANDVRPDGSIDTLRPYDHVVAGDARTYADMLTPAGLKEIRRFADGIGPWKPYLISWQAMTDKAGKAMDVNGDKVVDQRDMTLLEPNSVIRDAHKLGLVVHPYTFRNEAKHLAANFMERPAEEYRLFFAAGVDGVFTDYTDTALATRRLMQQGQ</sequence>
<dbReference type="EMBL" id="RBID01000013">
    <property type="protein sequence ID" value="RKQ60118.1"/>
    <property type="molecule type" value="Genomic_DNA"/>
</dbReference>
<evidence type="ECO:0000313" key="9">
    <source>
        <dbReference type="EMBL" id="RKQ60118.1"/>
    </source>
</evidence>
<dbReference type="Pfam" id="PF03009">
    <property type="entry name" value="GDPD"/>
    <property type="match status" value="1"/>
</dbReference>
<dbReference type="RefSeq" id="WP_120810248.1">
    <property type="nucleotide sequence ID" value="NZ_RBID01000013.1"/>
</dbReference>
<dbReference type="GO" id="GO:0008889">
    <property type="term" value="F:glycerophosphodiester phosphodiesterase activity"/>
    <property type="evidence" value="ECO:0007669"/>
    <property type="project" value="UniProtKB-EC"/>
</dbReference>
<evidence type="ECO:0000256" key="2">
    <source>
        <dbReference type="ARBA" id="ARBA00012247"/>
    </source>
</evidence>
<comment type="catalytic activity">
    <reaction evidence="6">
        <text>a sn-glycero-3-phosphodiester + H2O = an alcohol + sn-glycerol 3-phosphate + H(+)</text>
        <dbReference type="Rhea" id="RHEA:12969"/>
        <dbReference type="ChEBI" id="CHEBI:15377"/>
        <dbReference type="ChEBI" id="CHEBI:15378"/>
        <dbReference type="ChEBI" id="CHEBI:30879"/>
        <dbReference type="ChEBI" id="CHEBI:57597"/>
        <dbReference type="ChEBI" id="CHEBI:83408"/>
        <dbReference type="EC" id="3.1.4.46"/>
    </reaction>
</comment>
<evidence type="ECO:0000259" key="8">
    <source>
        <dbReference type="PROSITE" id="PS51704"/>
    </source>
</evidence>
<dbReference type="InterPro" id="IPR017946">
    <property type="entry name" value="PLC-like_Pdiesterase_TIM-brl"/>
</dbReference>
<dbReference type="Gene3D" id="3.20.20.190">
    <property type="entry name" value="Phosphatidylinositol (PI) phosphodiesterase"/>
    <property type="match status" value="1"/>
</dbReference>
<feature type="signal peptide" evidence="7">
    <location>
        <begin position="1"/>
        <end position="21"/>
    </location>
</feature>
<feature type="domain" description="GP-PDE" evidence="8">
    <location>
        <begin position="35"/>
        <end position="379"/>
    </location>
</feature>
<evidence type="ECO:0000256" key="5">
    <source>
        <dbReference type="ARBA" id="ARBA00022801"/>
    </source>
</evidence>
<evidence type="ECO:0000256" key="4">
    <source>
        <dbReference type="ARBA" id="ARBA00022798"/>
    </source>
</evidence>
<dbReference type="GO" id="GO:0006629">
    <property type="term" value="P:lipid metabolic process"/>
    <property type="evidence" value="ECO:0007669"/>
    <property type="project" value="InterPro"/>
</dbReference>
<dbReference type="GO" id="GO:0006071">
    <property type="term" value="P:glycerol metabolic process"/>
    <property type="evidence" value="ECO:0007669"/>
    <property type="project" value="UniProtKB-KW"/>
</dbReference>
<dbReference type="Proteomes" id="UP000279384">
    <property type="component" value="Unassembled WGS sequence"/>
</dbReference>
<proteinExistence type="inferred from homology"/>
<keyword evidence="5" id="KW-0378">Hydrolase</keyword>
<keyword evidence="3 7" id="KW-0732">Signal</keyword>
<keyword evidence="4" id="KW-0319">Glycerol metabolism</keyword>
<dbReference type="AlphaFoldDB" id="A0A495BH19"/>
<feature type="chain" id="PRO_5019800469" description="glycerophosphodiester phosphodiesterase" evidence="7">
    <location>
        <begin position="22"/>
        <end position="386"/>
    </location>
</feature>
<dbReference type="InterPro" id="IPR030395">
    <property type="entry name" value="GP_PDE_dom"/>
</dbReference>
<dbReference type="SUPFAM" id="SSF51695">
    <property type="entry name" value="PLC-like phosphodiesterases"/>
    <property type="match status" value="1"/>
</dbReference>
<dbReference type="PANTHER" id="PTHR43620">
    <property type="entry name" value="GLYCEROPHOSPHORYL DIESTER PHOSPHODIESTERASE"/>
    <property type="match status" value="1"/>
</dbReference>
<protein>
    <recommendedName>
        <fullName evidence="2">glycerophosphodiester phosphodiesterase</fullName>
        <ecNumber evidence="2">3.1.4.46</ecNumber>
    </recommendedName>
</protein>
<evidence type="ECO:0000256" key="6">
    <source>
        <dbReference type="ARBA" id="ARBA00047512"/>
    </source>
</evidence>